<reference evidence="8 9" key="1">
    <citation type="submission" date="2019-08" db="EMBL/GenBank/DDBJ databases">
        <title>Parahaliea maris sp. nov., isolated from the surface seawater.</title>
        <authorList>
            <person name="Liu Y."/>
        </authorList>
    </citation>
    <scope>NUCLEOTIDE SEQUENCE [LARGE SCALE GENOMIC DNA]</scope>
    <source>
        <strain evidence="8 9">S2-26</strain>
    </source>
</reference>
<name>A0A5C8ZQH8_9GAMM</name>
<dbReference type="AlphaFoldDB" id="A0A5C8ZQH8"/>
<comment type="cofactor">
    <cofactor evidence="1">
        <name>FMN</name>
        <dbReference type="ChEBI" id="CHEBI:58210"/>
    </cofactor>
</comment>
<organism evidence="8 9">
    <name type="scientific">Parahaliea aestuarii</name>
    <dbReference type="NCBI Taxonomy" id="1852021"/>
    <lineage>
        <taxon>Bacteria</taxon>
        <taxon>Pseudomonadati</taxon>
        <taxon>Pseudomonadota</taxon>
        <taxon>Gammaproteobacteria</taxon>
        <taxon>Cellvibrionales</taxon>
        <taxon>Halieaceae</taxon>
        <taxon>Parahaliea</taxon>
    </lineage>
</organism>
<dbReference type="PANTHER" id="PTHR43303:SF4">
    <property type="entry name" value="NADPH DEHYDROGENASE C23G7.10C-RELATED"/>
    <property type="match status" value="1"/>
</dbReference>
<protein>
    <submittedName>
        <fullName evidence="8">NADH:flavin oxidoreductase/NADH oxidase</fullName>
    </submittedName>
</protein>
<evidence type="ECO:0000313" key="8">
    <source>
        <dbReference type="EMBL" id="TXS90595.1"/>
    </source>
</evidence>
<proteinExistence type="predicted"/>
<dbReference type="GO" id="GO:0050661">
    <property type="term" value="F:NADP binding"/>
    <property type="evidence" value="ECO:0007669"/>
    <property type="project" value="InterPro"/>
</dbReference>
<evidence type="ECO:0000256" key="2">
    <source>
        <dbReference type="ARBA" id="ARBA00022630"/>
    </source>
</evidence>
<dbReference type="Pfam" id="PF00724">
    <property type="entry name" value="Oxidored_FMN"/>
    <property type="match status" value="1"/>
</dbReference>
<evidence type="ECO:0000256" key="1">
    <source>
        <dbReference type="ARBA" id="ARBA00001917"/>
    </source>
</evidence>
<dbReference type="EMBL" id="VRYZ01000006">
    <property type="protein sequence ID" value="TXS90595.1"/>
    <property type="molecule type" value="Genomic_DNA"/>
</dbReference>
<dbReference type="OrthoDB" id="8523426at2"/>
<feature type="domain" description="NADH:flavin oxidoreductase/NADH oxidase N-terminal" evidence="7">
    <location>
        <begin position="26"/>
        <end position="387"/>
    </location>
</feature>
<evidence type="ECO:0000259" key="7">
    <source>
        <dbReference type="Pfam" id="PF00724"/>
    </source>
</evidence>
<dbReference type="GO" id="GO:0003959">
    <property type="term" value="F:NADPH dehydrogenase activity"/>
    <property type="evidence" value="ECO:0007669"/>
    <property type="project" value="InterPro"/>
</dbReference>
<keyword evidence="9" id="KW-1185">Reference proteome</keyword>
<dbReference type="PANTHER" id="PTHR43303">
    <property type="entry name" value="NADPH DEHYDROGENASE C23G7.10C-RELATED"/>
    <property type="match status" value="1"/>
</dbReference>
<comment type="caution">
    <text evidence="8">The sequence shown here is derived from an EMBL/GenBank/DDBJ whole genome shotgun (WGS) entry which is preliminary data.</text>
</comment>
<dbReference type="InterPro" id="IPR013785">
    <property type="entry name" value="Aldolase_TIM"/>
</dbReference>
<keyword evidence="4" id="KW-0521">NADP</keyword>
<keyword evidence="2" id="KW-0285">Flavoprotein</keyword>
<dbReference type="InterPro" id="IPR044152">
    <property type="entry name" value="YqjM-like"/>
</dbReference>
<dbReference type="Proteomes" id="UP000321933">
    <property type="component" value="Unassembled WGS sequence"/>
</dbReference>
<evidence type="ECO:0000256" key="5">
    <source>
        <dbReference type="ARBA" id="ARBA00023002"/>
    </source>
</evidence>
<feature type="compositionally biased region" description="Low complexity" evidence="6">
    <location>
        <begin position="1"/>
        <end position="11"/>
    </location>
</feature>
<dbReference type="SUPFAM" id="SSF51395">
    <property type="entry name" value="FMN-linked oxidoreductases"/>
    <property type="match status" value="1"/>
</dbReference>
<feature type="region of interest" description="Disordered" evidence="6">
    <location>
        <begin position="1"/>
        <end position="22"/>
    </location>
</feature>
<dbReference type="InterPro" id="IPR001155">
    <property type="entry name" value="OxRdtase_FMN_N"/>
</dbReference>
<evidence type="ECO:0000256" key="4">
    <source>
        <dbReference type="ARBA" id="ARBA00022857"/>
    </source>
</evidence>
<evidence type="ECO:0000313" key="9">
    <source>
        <dbReference type="Proteomes" id="UP000321933"/>
    </source>
</evidence>
<dbReference type="Gene3D" id="3.20.20.70">
    <property type="entry name" value="Aldolase class I"/>
    <property type="match status" value="1"/>
</dbReference>
<evidence type="ECO:0000256" key="3">
    <source>
        <dbReference type="ARBA" id="ARBA00022643"/>
    </source>
</evidence>
<keyword evidence="3" id="KW-0288">FMN</keyword>
<accession>A0A5C8ZQH8</accession>
<keyword evidence="5" id="KW-0560">Oxidoreductase</keyword>
<gene>
    <name evidence="8" type="ORF">FVW59_14775</name>
</gene>
<dbReference type="GO" id="GO:0010181">
    <property type="term" value="F:FMN binding"/>
    <property type="evidence" value="ECO:0007669"/>
    <property type="project" value="InterPro"/>
</dbReference>
<sequence>MWEAGLEESSGAGVGAGAASGASGRELFSPLSIRGVTLRNRIALSPMVQTSAFDGMPNDWHLMHLGARAAAGVGLVMTEATAVSPEGRISPYDLGLWSEGHVDAHRRLVAFIESQGAVPGIQLAHSGRKGSMARPYNECGLVPVHWLYPGEGGWPVMGASSVRFGPGAPVPREMAAADIECVQSEFERSAGYAVEAGYRWIELHAAHGYLPHCFYSPLSNKREDSYGGDRVGRSRFLLETAARVRRRIPADTVLSVRISYTDWLSGGWDIDDSIYLAGRLKQLGVDIIDVSSGGNSPDTVAVMKDLPREGCDGESPASGVIPLYPGYQVDAAARIRREVDIPVAAVGLIEDPVFATEIIAGGRADLVMLGRALLRDPLWAARAASTLNCCELVALAPQYYLGWKSVGNYAYHYSCGVPG</sequence>
<evidence type="ECO:0000256" key="6">
    <source>
        <dbReference type="SAM" id="MobiDB-lite"/>
    </source>
</evidence>
<dbReference type="CDD" id="cd02932">
    <property type="entry name" value="OYE_YqiM_FMN"/>
    <property type="match status" value="1"/>
</dbReference>